<dbReference type="PROSITE" id="PS50878">
    <property type="entry name" value="RT_POL"/>
    <property type="match status" value="1"/>
</dbReference>
<dbReference type="Gene3D" id="3.10.10.10">
    <property type="entry name" value="HIV Type 1 Reverse Transcriptase, subunit A, domain 1"/>
    <property type="match status" value="1"/>
</dbReference>
<organism evidence="3">
    <name type="scientific">Amphimedon queenslandica</name>
    <name type="common">Sponge</name>
    <dbReference type="NCBI Taxonomy" id="400682"/>
    <lineage>
        <taxon>Eukaryota</taxon>
        <taxon>Metazoa</taxon>
        <taxon>Porifera</taxon>
        <taxon>Demospongiae</taxon>
        <taxon>Heteroscleromorpha</taxon>
        <taxon>Haplosclerida</taxon>
        <taxon>Niphatidae</taxon>
        <taxon>Amphimedon</taxon>
    </lineage>
</organism>
<proteinExistence type="predicted"/>
<dbReference type="PANTHER" id="PTHR33050:SF8">
    <property type="entry name" value="REVERSE TRANSCRIPTASE DOMAIN-CONTAINING PROTEIN"/>
    <property type="match status" value="1"/>
</dbReference>
<dbReference type="InterPro" id="IPR043128">
    <property type="entry name" value="Rev_trsase/Diguanyl_cyclase"/>
</dbReference>
<dbReference type="OrthoDB" id="5985771at2759"/>
<dbReference type="OMA" id="PEHRIRI"/>
<dbReference type="InterPro" id="IPR052055">
    <property type="entry name" value="Hepadnavirus_pol/RT"/>
</dbReference>
<evidence type="ECO:0000259" key="2">
    <source>
        <dbReference type="PROSITE" id="PS50878"/>
    </source>
</evidence>
<dbReference type="EnsemblMetazoa" id="Aqu2.1.15541_001">
    <property type="protein sequence ID" value="Aqu2.1.15541_001"/>
    <property type="gene ID" value="Aqu2.1.15541"/>
</dbReference>
<sequence>MSTSTASSMAGSNSGAPNSSSTTTTTASSPSTPSVSPAGLQLLGSLVRTILRNELSGGTSPSSIPSSSSPTVPASTAPVSVVNPVLLSSVPMSVTTAGGPASSYPSLHPAGISSGSNLLSFMSSAPIFSTGSLPSTSGASELTAHQSLSPAGASPSLATLLATPLANLGPSKTPPLVLSSALPPIPGKVVESIRSGAFVDFRDLLSDNVALRQRVIDTGLLGSQSLRLREIGDVETWLCCFLAFVAAKVDCRETRDLMAYGQIILMLARKHGGLGWRAYDAHFRQLQGAGHNLPWTELNPSMLAANVLQAAGLFCSICQSHDHRKEDCALAPPTTPADRRPRPYRPSDEVCRRFNRTAGCSSSNCRFTHKCWSCGLADHGASACGRYQYTQDLLALEAVSSTPLVEGVQVRGILPLARWDHYLRSHPDKEYAGFLRRGIDQGFKIGFDRSLKLCSPRRNYESSTNNPGHAQRYITEEIAAGRLRQVPRRAPVHWSSIGLTPKSHQPGKFRLIIDLSAPSGASVNDGISSSLTSLIYPRVENAVELIRAAGRGAFMAKLDLKAAYRHVPVHPDDQSLLAIRWGGATYLDTALPFGLSSAPKIFTAMADGLSWCMMCEGVSHFLHYLDDFFFCPPQHPGRCQQSLRVAVNLCEHLGFPVAPEKVVGPATTLVFLGIELDSIKMEMRLPQGKLERLQGSLGWWLTRESVTKKQLQSIVGQLSDAAVVVRPGRTFIRSLIEASKIPRKQDHLVRLNQECRADLQWWNSFIQNWNGVALFPGRPLLETVTSDASGSWGCGALLEDGSAWFQFQWPAPWRDANIATKELFPVVLAAALWGSRWRGRRVRYRTDNQAVVSALANYSAKDPPLVHLLRSLFFIEAYFDIEHSVVHIPGEDNGAADALSRDKRVTFFSLLPQASPYPTPIPQPLVGLLLDRSQSWTSPGWKDSLESFLKVASQQGQ</sequence>
<dbReference type="InterPro" id="IPR043502">
    <property type="entry name" value="DNA/RNA_pol_sf"/>
</dbReference>
<dbReference type="SUPFAM" id="SSF56672">
    <property type="entry name" value="DNA/RNA polymerases"/>
    <property type="match status" value="1"/>
</dbReference>
<dbReference type="Pfam" id="PF00078">
    <property type="entry name" value="RVT_1"/>
    <property type="match status" value="1"/>
</dbReference>
<dbReference type="PANTHER" id="PTHR33050">
    <property type="entry name" value="REVERSE TRANSCRIPTASE DOMAIN-CONTAINING PROTEIN"/>
    <property type="match status" value="1"/>
</dbReference>
<reference evidence="3" key="1">
    <citation type="submission" date="2017-05" db="UniProtKB">
        <authorList>
            <consortium name="EnsemblMetazoa"/>
        </authorList>
    </citation>
    <scope>IDENTIFICATION</scope>
</reference>
<evidence type="ECO:0000256" key="1">
    <source>
        <dbReference type="SAM" id="MobiDB-lite"/>
    </source>
</evidence>
<dbReference type="AlphaFoldDB" id="A0A1X7TLM9"/>
<name>A0A1X7TLM9_AMPQE</name>
<dbReference type="InterPro" id="IPR000477">
    <property type="entry name" value="RT_dom"/>
</dbReference>
<feature type="region of interest" description="Disordered" evidence="1">
    <location>
        <begin position="56"/>
        <end position="76"/>
    </location>
</feature>
<dbReference type="CDD" id="cd03714">
    <property type="entry name" value="RT_DIRS1"/>
    <property type="match status" value="1"/>
</dbReference>
<evidence type="ECO:0000313" key="3">
    <source>
        <dbReference type="EnsemblMetazoa" id="Aqu2.1.15541_001"/>
    </source>
</evidence>
<feature type="region of interest" description="Disordered" evidence="1">
    <location>
        <begin position="1"/>
        <end position="38"/>
    </location>
</feature>
<feature type="domain" description="Reverse transcriptase" evidence="2">
    <location>
        <begin position="467"/>
        <end position="676"/>
    </location>
</feature>
<protein>
    <recommendedName>
        <fullName evidence="2">Reverse transcriptase domain-containing protein</fullName>
    </recommendedName>
</protein>
<dbReference type="eggNOG" id="KOG0017">
    <property type="taxonomic scope" value="Eukaryota"/>
</dbReference>
<dbReference type="CDD" id="cd09275">
    <property type="entry name" value="RNase_HI_RT_DIRS1"/>
    <property type="match status" value="1"/>
</dbReference>
<accession>A0A1X7TLM9</accession>
<dbReference type="InParanoid" id="A0A1X7TLM9"/>
<dbReference type="Gene3D" id="3.30.70.270">
    <property type="match status" value="1"/>
</dbReference>